<accession>A0A1R0WRI8</accession>
<evidence type="ECO:0000256" key="2">
    <source>
        <dbReference type="SAM" id="Phobius"/>
    </source>
</evidence>
<keyword evidence="2" id="KW-0472">Membrane</keyword>
<evidence type="ECO:0000256" key="1">
    <source>
        <dbReference type="SAM" id="MobiDB-lite"/>
    </source>
</evidence>
<dbReference type="RefSeq" id="WP_036687600.1">
    <property type="nucleotide sequence ID" value="NZ_MKQM01000078.1"/>
</dbReference>
<dbReference type="AlphaFoldDB" id="A0A1R0WRI8"/>
<comment type="caution">
    <text evidence="3">The sequence shown here is derived from an EMBL/GenBank/DDBJ whole genome shotgun (WGS) entry which is preliminary data.</text>
</comment>
<gene>
    <name evidence="3" type="ORF">BJP51_10560</name>
</gene>
<protein>
    <submittedName>
        <fullName evidence="3">Uncharacterized protein</fullName>
    </submittedName>
</protein>
<keyword evidence="2" id="KW-0812">Transmembrane</keyword>
<name>A0A1R0WRI8_9BACL</name>
<feature type="transmembrane region" description="Helical" evidence="2">
    <location>
        <begin position="7"/>
        <end position="25"/>
    </location>
</feature>
<proteinExistence type="predicted"/>
<evidence type="ECO:0000313" key="4">
    <source>
        <dbReference type="Proteomes" id="UP000187465"/>
    </source>
</evidence>
<dbReference type="Proteomes" id="UP000187465">
    <property type="component" value="Unassembled WGS sequence"/>
</dbReference>
<feature type="region of interest" description="Disordered" evidence="1">
    <location>
        <begin position="45"/>
        <end position="64"/>
    </location>
</feature>
<sequence length="270" mass="30125">MRKKKYVSIASITLIVIMVVLFFSMKNVLFDGSSNKSEEQAVTTTSEMINETEKPAATITNKGTNEKKSVTAMEALRLGYSEANKLTEEEPLLINITSTDDTSVSQERTDGSDGTRDAWNLEFGSKKGNVFIYIKIDNGMAIKTDVKKHDKNLLVKGQYAISDIQIDSSDAVKQAVERLGMKPGNPAIADDWIKGYHFTISRYNTDPNSSKTRLLLRVMGISPNSPNRENDSLRMSAFFDVKTGELMSATEMTGFDKDGNTMWKNIELKY</sequence>
<organism evidence="3 4">
    <name type="scientific">Paenibacillus odorifer</name>
    <dbReference type="NCBI Taxonomy" id="189426"/>
    <lineage>
        <taxon>Bacteria</taxon>
        <taxon>Bacillati</taxon>
        <taxon>Bacillota</taxon>
        <taxon>Bacilli</taxon>
        <taxon>Bacillales</taxon>
        <taxon>Paenibacillaceae</taxon>
        <taxon>Paenibacillus</taxon>
    </lineage>
</organism>
<reference evidence="3 4" key="1">
    <citation type="submission" date="2016-10" db="EMBL/GenBank/DDBJ databases">
        <title>Paenibacillus species isolates.</title>
        <authorList>
            <person name="Beno S.M."/>
        </authorList>
    </citation>
    <scope>NUCLEOTIDE SEQUENCE [LARGE SCALE GENOMIC DNA]</scope>
    <source>
        <strain evidence="3 4">FSL H7-0604</strain>
    </source>
</reference>
<dbReference type="EMBL" id="MKQP01000111">
    <property type="protein sequence ID" value="OMD19772.1"/>
    <property type="molecule type" value="Genomic_DNA"/>
</dbReference>
<keyword evidence="2" id="KW-1133">Transmembrane helix</keyword>
<evidence type="ECO:0000313" key="3">
    <source>
        <dbReference type="EMBL" id="OMD19772.1"/>
    </source>
</evidence>